<comment type="caution">
    <text evidence="1">The sequence shown here is derived from an EMBL/GenBank/DDBJ whole genome shotgun (WGS) entry which is preliminary data.</text>
</comment>
<proteinExistence type="predicted"/>
<evidence type="ECO:0000313" key="2">
    <source>
        <dbReference type="Proteomes" id="UP000236291"/>
    </source>
</evidence>
<dbReference type="AlphaFoldDB" id="A0A2K3PQS9"/>
<reference evidence="1 2" key="2">
    <citation type="journal article" date="2017" name="Front. Plant Sci.">
        <title>Gene Classification and Mining of Molecular Markers Useful in Red Clover (Trifolium pratense) Breeding.</title>
        <authorList>
            <person name="Istvanek J."/>
            <person name="Dluhosova J."/>
            <person name="Dluhos P."/>
            <person name="Patkova L."/>
            <person name="Nedelnik J."/>
            <person name="Repkova J."/>
        </authorList>
    </citation>
    <scope>NUCLEOTIDE SEQUENCE [LARGE SCALE GENOMIC DNA]</scope>
    <source>
        <strain evidence="2">cv. Tatra</strain>
        <tissue evidence="1">Young leaves</tissue>
    </source>
</reference>
<dbReference type="EMBL" id="ASHM01009541">
    <property type="protein sequence ID" value="PNY17643.1"/>
    <property type="molecule type" value="Genomic_DNA"/>
</dbReference>
<name>A0A2K3PQS9_TRIPR</name>
<accession>A0A2K3PQS9</accession>
<dbReference type="Proteomes" id="UP000236291">
    <property type="component" value="Unassembled WGS sequence"/>
</dbReference>
<organism evidence="1 2">
    <name type="scientific">Trifolium pratense</name>
    <name type="common">Red clover</name>
    <dbReference type="NCBI Taxonomy" id="57577"/>
    <lineage>
        <taxon>Eukaryota</taxon>
        <taxon>Viridiplantae</taxon>
        <taxon>Streptophyta</taxon>
        <taxon>Embryophyta</taxon>
        <taxon>Tracheophyta</taxon>
        <taxon>Spermatophyta</taxon>
        <taxon>Magnoliopsida</taxon>
        <taxon>eudicotyledons</taxon>
        <taxon>Gunneridae</taxon>
        <taxon>Pentapetalae</taxon>
        <taxon>rosids</taxon>
        <taxon>fabids</taxon>
        <taxon>Fabales</taxon>
        <taxon>Fabaceae</taxon>
        <taxon>Papilionoideae</taxon>
        <taxon>50 kb inversion clade</taxon>
        <taxon>NPAAA clade</taxon>
        <taxon>Hologalegina</taxon>
        <taxon>IRL clade</taxon>
        <taxon>Trifolieae</taxon>
        <taxon>Trifolium</taxon>
    </lineage>
</organism>
<sequence>MKGRIRLISTSAFESAGSARSSKPNSGATTVFTATATTTETAAAIEEMKSSGGRGK</sequence>
<protein>
    <submittedName>
        <fullName evidence="1">Uncharacterized protein</fullName>
    </submittedName>
</protein>
<reference evidence="1 2" key="1">
    <citation type="journal article" date="2014" name="Am. J. Bot.">
        <title>Genome assembly and annotation for red clover (Trifolium pratense; Fabaceae).</title>
        <authorList>
            <person name="Istvanek J."/>
            <person name="Jaros M."/>
            <person name="Krenek A."/>
            <person name="Repkova J."/>
        </authorList>
    </citation>
    <scope>NUCLEOTIDE SEQUENCE [LARGE SCALE GENOMIC DNA]</scope>
    <source>
        <strain evidence="2">cv. Tatra</strain>
        <tissue evidence="1">Young leaves</tissue>
    </source>
</reference>
<gene>
    <name evidence="1" type="ORF">L195_g014391</name>
</gene>
<evidence type="ECO:0000313" key="1">
    <source>
        <dbReference type="EMBL" id="PNY17643.1"/>
    </source>
</evidence>